<evidence type="ECO:0000313" key="1">
    <source>
        <dbReference type="EMBL" id="MEQ3541369.1"/>
    </source>
</evidence>
<dbReference type="EMBL" id="JBEDNP010000014">
    <property type="protein sequence ID" value="MEQ3541369.1"/>
    <property type="molecule type" value="Genomic_DNA"/>
</dbReference>
<gene>
    <name evidence="1" type="ORF">WHI96_21360</name>
</gene>
<dbReference type="RefSeq" id="WP_345651345.1">
    <property type="nucleotide sequence ID" value="NZ_BAABLY010000077.1"/>
</dbReference>
<evidence type="ECO:0000313" key="2">
    <source>
        <dbReference type="Proteomes" id="UP001464923"/>
    </source>
</evidence>
<organism evidence="1 2">
    <name type="scientific">Pseudonocardia tropica</name>
    <dbReference type="NCBI Taxonomy" id="681289"/>
    <lineage>
        <taxon>Bacteria</taxon>
        <taxon>Bacillati</taxon>
        <taxon>Actinomycetota</taxon>
        <taxon>Actinomycetes</taxon>
        <taxon>Pseudonocardiales</taxon>
        <taxon>Pseudonocardiaceae</taxon>
        <taxon>Pseudonocardia</taxon>
    </lineage>
</organism>
<comment type="caution">
    <text evidence="1">The sequence shown here is derived from an EMBL/GenBank/DDBJ whole genome shotgun (WGS) entry which is preliminary data.</text>
</comment>
<dbReference type="InterPro" id="IPR036895">
    <property type="entry name" value="Uracil-DNA_glycosylase-like_sf"/>
</dbReference>
<sequence>MSDPTFRAEQEAGRYAAHVRPVNELVDSLRDEHRGWMPHVAPLHGGIGAGVLSVLRDPGPATQDGSGSGFLCIENDDPTAERQLEMFDEVGVTPGDITPWNAYPWYINAAPKAAQLDAGVEPLVALLDLMTNLRAVFLQGNDARNGWSRLVKRYPDRARKVETVIATFHPGRQALFHPDPDVRRSRVEHRAAAYRELAGALDRG</sequence>
<dbReference type="CDD" id="cd10035">
    <property type="entry name" value="UDG_like"/>
    <property type="match status" value="1"/>
</dbReference>
<protein>
    <submittedName>
        <fullName evidence="1">Uracil-DNA glycosylase</fullName>
    </submittedName>
</protein>
<accession>A0ABV1JZJ3</accession>
<name>A0ABV1JZJ3_9PSEU</name>
<proteinExistence type="predicted"/>
<reference evidence="1 2" key="1">
    <citation type="submission" date="2024-03" db="EMBL/GenBank/DDBJ databases">
        <title>Draft genome sequence of Pseudonocardia tropica JCM 19149.</title>
        <authorList>
            <person name="Butdee W."/>
            <person name="Duangmal K."/>
        </authorList>
    </citation>
    <scope>NUCLEOTIDE SEQUENCE [LARGE SCALE GENOMIC DNA]</scope>
    <source>
        <strain evidence="1 2">JCM 19149</strain>
    </source>
</reference>
<keyword evidence="2" id="KW-1185">Reference proteome</keyword>
<dbReference type="SUPFAM" id="SSF52141">
    <property type="entry name" value="Uracil-DNA glycosylase-like"/>
    <property type="match status" value="1"/>
</dbReference>
<dbReference type="Proteomes" id="UP001464923">
    <property type="component" value="Unassembled WGS sequence"/>
</dbReference>